<sequence length="122" mass="13983">MSLRLVSTDEDLKVLIARVESDALVTPVEFREIREKADIEIDSITEESFRQALEVFQGAADTVAERLQDLALAVRRTKLGVRDNKDRQANSEKERMKQSLKRAVEFQLAYIVLAYQSSLERL</sequence>
<dbReference type="RefSeq" id="WP_264427159.1">
    <property type="nucleotide sequence ID" value="NZ_JAOSHO010000055.1"/>
</dbReference>
<accession>A0ABT3F6M5</accession>
<reference evidence="1" key="1">
    <citation type="submission" date="2022-07" db="EMBL/GenBank/DDBJ databases">
        <title>Pseudomonas agronomica sp. nov.: a novel bacterium with biotechnological application in the synthesis of biofertilizers from valorized agricultural residues.</title>
        <authorList>
            <person name="Robas M."/>
            <person name="Fernandez V.M."/>
            <person name="Luna L."/>
            <person name="Provanza A."/>
            <person name="Jimenez P.A."/>
        </authorList>
    </citation>
    <scope>NUCLEOTIDE SEQUENCE</scope>
    <source>
        <strain evidence="1">SAICEU22T</strain>
    </source>
</reference>
<evidence type="ECO:0000313" key="2">
    <source>
        <dbReference type="Proteomes" id="UP001061999"/>
    </source>
</evidence>
<keyword evidence="2" id="KW-1185">Reference proteome</keyword>
<dbReference type="Proteomes" id="UP001061999">
    <property type="component" value="Unassembled WGS sequence"/>
</dbReference>
<protein>
    <submittedName>
        <fullName evidence="1">Uncharacterized protein</fullName>
    </submittedName>
</protein>
<comment type="caution">
    <text evidence="1">The sequence shown here is derived from an EMBL/GenBank/DDBJ whole genome shotgun (WGS) entry which is preliminary data.</text>
</comment>
<proteinExistence type="predicted"/>
<organism evidence="1 2">
    <name type="scientific">Pseudomonas agronomica</name>
    <dbReference type="NCBI Taxonomy" id="2979328"/>
    <lineage>
        <taxon>Bacteria</taxon>
        <taxon>Pseudomonadati</taxon>
        <taxon>Pseudomonadota</taxon>
        <taxon>Gammaproteobacteria</taxon>
        <taxon>Pseudomonadales</taxon>
        <taxon>Pseudomonadaceae</taxon>
        <taxon>Pseudomonas</taxon>
    </lineage>
</organism>
<dbReference type="EMBL" id="JAOSHO010000055">
    <property type="protein sequence ID" value="MCW1244145.1"/>
    <property type="molecule type" value="Genomic_DNA"/>
</dbReference>
<gene>
    <name evidence="1" type="ORF">OC610_06985</name>
</gene>
<evidence type="ECO:0000313" key="1">
    <source>
        <dbReference type="EMBL" id="MCW1244145.1"/>
    </source>
</evidence>
<name>A0ABT3F6M5_9PSED</name>